<dbReference type="InterPro" id="IPR020806">
    <property type="entry name" value="PKS_PP-bd"/>
</dbReference>
<gene>
    <name evidence="7" type="ORF">UO65_3937</name>
</gene>
<keyword evidence="7" id="KW-0012">Acyltransferase</keyword>
<dbReference type="InterPro" id="IPR014031">
    <property type="entry name" value="Ketoacyl_synth_C"/>
</dbReference>
<dbReference type="InterPro" id="IPR009081">
    <property type="entry name" value="PP-bd_ACP"/>
</dbReference>
<dbReference type="SMART" id="SM00825">
    <property type="entry name" value="PKS_KS"/>
    <property type="match status" value="1"/>
</dbReference>
<reference evidence="7 8" key="1">
    <citation type="journal article" date="2014" name="Genome Announc.">
        <title>Draft Genome Sequence of the Antitrypanosomally Active Sponge-Associated Bacterium Actinokineospora sp. Strain EG49.</title>
        <authorList>
            <person name="Harjes J."/>
            <person name="Ryu T."/>
            <person name="Abdelmohsen U.R."/>
            <person name="Moitinho-Silva L."/>
            <person name="Horn H."/>
            <person name="Ravasi T."/>
            <person name="Hentschel U."/>
        </authorList>
    </citation>
    <scope>NUCLEOTIDE SEQUENCE [LARGE SCALE GENOMIC DNA]</scope>
    <source>
        <strain evidence="7 8">EG49</strain>
    </source>
</reference>
<evidence type="ECO:0000256" key="4">
    <source>
        <dbReference type="SAM" id="MobiDB-lite"/>
    </source>
</evidence>
<dbReference type="Pfam" id="PF00550">
    <property type="entry name" value="PP-binding"/>
    <property type="match status" value="1"/>
</dbReference>
<dbReference type="InterPro" id="IPR020841">
    <property type="entry name" value="PKS_Beta-ketoAc_synthase_dom"/>
</dbReference>
<dbReference type="OrthoDB" id="9778690at2"/>
<dbReference type="PROSITE" id="PS00606">
    <property type="entry name" value="KS3_1"/>
    <property type="match status" value="1"/>
</dbReference>
<feature type="region of interest" description="Disordered" evidence="4">
    <location>
        <begin position="443"/>
        <end position="469"/>
    </location>
</feature>
<dbReference type="GO" id="GO:0005886">
    <property type="term" value="C:plasma membrane"/>
    <property type="evidence" value="ECO:0007669"/>
    <property type="project" value="TreeGrafter"/>
</dbReference>
<dbReference type="eggNOG" id="COG3321">
    <property type="taxonomic scope" value="Bacteria"/>
</dbReference>
<dbReference type="Pfam" id="PF02801">
    <property type="entry name" value="Ketoacyl-synt_C"/>
    <property type="match status" value="1"/>
</dbReference>
<evidence type="ECO:0000259" key="6">
    <source>
        <dbReference type="PROSITE" id="PS52004"/>
    </source>
</evidence>
<sequence>MANPSGIPRTEEQWRAWLGQWLAELLGRPVAAAEFERPLRDFGVSSRSATVLAARIGEVTGEERPSTLVWTAPTIADLARTIAGGTRRAPDAEAPVGEPGVPVAVVGLACRFPGAPTAERFWSLMTGGETAISEVPAGRWAQFAPGADDHGLPRAGGHLADVSAFDAEFFGISPREAEGMDPQQRLLLEVAWEALGNAGIPAKALRGTDTGVFVGLSATEYAQLTMTDLDRVDAWSGTGAAASLAANRLSYALGAHGPSMTVDTACSSSLVAVHLAVRALRAGEASAALVGGVNLLLSPGITANFHLAGALAADGRCKPFDASADGIVRGEGCGVVVLKRLPDALADGDRVLAVLRGSAVNSDGRSNGITAPNPVAQERLLARAYREAGVSPRTVDYVEAHGTGTPLDGMPQVPLAHLWHDGEPIDLTPAADLSLTASINERRQAGPGSSAGSRPRKAPPCPSSGARSTVRTRTLLTALAVVAGALGAPGQAAAAPAGVATGPQMIFAPQSCPFPLLVEQPVRVEGLVDLPTTAPLDQPTPATQATFTVTFPAAVRQGLFLVGAETLDGTITVPLTGTHSDGRVISTDHEIPLAGVPVPGPPGPIQIVGGVPIPSVTETAPTVLTWRVGGLRAFLTPKRADGTPTGLGSFNTGCAVPERARTGAARTSFGGTTQPAGAVTAQECPMPLIGNQTTGVRATTQLPARLPTGASTPATDLDLAVTFPPLFTSGLALVDATQVRGTLRLPVTVVADGVVRSRTEYRFALPNTPVPAEGSALTLGGRPGWHRKPAPLRASWSGRSAT</sequence>
<dbReference type="Gene3D" id="1.10.1200.10">
    <property type="entry name" value="ACP-like"/>
    <property type="match status" value="1"/>
</dbReference>
<dbReference type="InterPro" id="IPR018201">
    <property type="entry name" value="Ketoacyl_synth_AS"/>
</dbReference>
<evidence type="ECO:0000256" key="1">
    <source>
        <dbReference type="ARBA" id="ARBA00022450"/>
    </source>
</evidence>
<dbReference type="GO" id="GO:0071770">
    <property type="term" value="P:DIM/DIP cell wall layer assembly"/>
    <property type="evidence" value="ECO:0007669"/>
    <property type="project" value="TreeGrafter"/>
</dbReference>
<dbReference type="InterPro" id="IPR046542">
    <property type="entry name" value="DUF6801"/>
</dbReference>
<evidence type="ECO:0000313" key="7">
    <source>
        <dbReference type="EMBL" id="EWC60796.1"/>
    </source>
</evidence>
<organism evidence="7 8">
    <name type="scientific">Actinokineospora spheciospongiae</name>
    <dbReference type="NCBI Taxonomy" id="909613"/>
    <lineage>
        <taxon>Bacteria</taxon>
        <taxon>Bacillati</taxon>
        <taxon>Actinomycetota</taxon>
        <taxon>Actinomycetes</taxon>
        <taxon>Pseudonocardiales</taxon>
        <taxon>Pseudonocardiaceae</taxon>
        <taxon>Actinokineospora</taxon>
    </lineage>
</organism>
<dbReference type="Proteomes" id="UP000019277">
    <property type="component" value="Unassembled WGS sequence"/>
</dbReference>
<dbReference type="EC" id="2.3.1.39" evidence="7"/>
<dbReference type="Gene3D" id="3.40.47.10">
    <property type="match status" value="1"/>
</dbReference>
<dbReference type="AlphaFoldDB" id="W7IWF6"/>
<dbReference type="RefSeq" id="WP_035284608.1">
    <property type="nucleotide sequence ID" value="NZ_AYXG01000145.1"/>
</dbReference>
<keyword evidence="1" id="KW-0596">Phosphopantetheine</keyword>
<dbReference type="PROSITE" id="PS50075">
    <property type="entry name" value="CARRIER"/>
    <property type="match status" value="1"/>
</dbReference>
<dbReference type="SUPFAM" id="SSF47336">
    <property type="entry name" value="ACP-like"/>
    <property type="match status" value="1"/>
</dbReference>
<dbReference type="Pfam" id="PF20611">
    <property type="entry name" value="DUF6801"/>
    <property type="match status" value="2"/>
</dbReference>
<name>W7IWF6_9PSEU</name>
<feature type="domain" description="Ketosynthase family 3 (KS3)" evidence="6">
    <location>
        <begin position="100"/>
        <end position="496"/>
    </location>
</feature>
<feature type="domain" description="Carrier" evidence="5">
    <location>
        <begin position="9"/>
        <end position="86"/>
    </location>
</feature>
<dbReference type="GO" id="GO:0031177">
    <property type="term" value="F:phosphopantetheine binding"/>
    <property type="evidence" value="ECO:0007669"/>
    <property type="project" value="InterPro"/>
</dbReference>
<dbReference type="STRING" id="909613.UO65_3937"/>
<dbReference type="Pfam" id="PF00109">
    <property type="entry name" value="ketoacyl-synt"/>
    <property type="match status" value="1"/>
</dbReference>
<dbReference type="PROSITE" id="PS52004">
    <property type="entry name" value="KS3_2"/>
    <property type="match status" value="1"/>
</dbReference>
<comment type="caution">
    <text evidence="7">The sequence shown here is derived from an EMBL/GenBank/DDBJ whole genome shotgun (WGS) entry which is preliminary data.</text>
</comment>
<dbReference type="GO" id="GO:0005737">
    <property type="term" value="C:cytoplasm"/>
    <property type="evidence" value="ECO:0007669"/>
    <property type="project" value="TreeGrafter"/>
</dbReference>
<dbReference type="GO" id="GO:0004315">
    <property type="term" value="F:3-oxoacyl-[acyl-carrier-protein] synthase activity"/>
    <property type="evidence" value="ECO:0007669"/>
    <property type="project" value="InterPro"/>
</dbReference>
<dbReference type="EMBL" id="AYXG01000145">
    <property type="protein sequence ID" value="EWC60796.1"/>
    <property type="molecule type" value="Genomic_DNA"/>
</dbReference>
<accession>W7IWF6</accession>
<dbReference type="InterPro" id="IPR036736">
    <property type="entry name" value="ACP-like_sf"/>
</dbReference>
<proteinExistence type="predicted"/>
<dbReference type="GO" id="GO:0004312">
    <property type="term" value="F:fatty acid synthase activity"/>
    <property type="evidence" value="ECO:0007669"/>
    <property type="project" value="TreeGrafter"/>
</dbReference>
<dbReference type="InterPro" id="IPR050091">
    <property type="entry name" value="PKS_NRPS_Biosynth_Enz"/>
</dbReference>
<dbReference type="PANTHER" id="PTHR43775">
    <property type="entry name" value="FATTY ACID SYNTHASE"/>
    <property type="match status" value="1"/>
</dbReference>
<evidence type="ECO:0000256" key="2">
    <source>
        <dbReference type="ARBA" id="ARBA00022553"/>
    </source>
</evidence>
<protein>
    <submittedName>
        <fullName evidence="7">Malonyl CoA-acyl carrier protein transacylase</fullName>
        <ecNumber evidence="7">2.3.1.39</ecNumber>
    </submittedName>
</protein>
<dbReference type="SUPFAM" id="SSF53901">
    <property type="entry name" value="Thiolase-like"/>
    <property type="match status" value="1"/>
</dbReference>
<dbReference type="CDD" id="cd00833">
    <property type="entry name" value="PKS"/>
    <property type="match status" value="1"/>
</dbReference>
<keyword evidence="8" id="KW-1185">Reference proteome</keyword>
<evidence type="ECO:0000256" key="3">
    <source>
        <dbReference type="ARBA" id="ARBA00022679"/>
    </source>
</evidence>
<dbReference type="InterPro" id="IPR016039">
    <property type="entry name" value="Thiolase-like"/>
</dbReference>
<dbReference type="SMART" id="SM00823">
    <property type="entry name" value="PKS_PP"/>
    <property type="match status" value="1"/>
</dbReference>
<keyword evidence="2" id="KW-0597">Phosphoprotein</keyword>
<dbReference type="GO" id="GO:0004314">
    <property type="term" value="F:[acyl-carrier-protein] S-malonyltransferase activity"/>
    <property type="evidence" value="ECO:0007669"/>
    <property type="project" value="UniProtKB-EC"/>
</dbReference>
<dbReference type="PATRIC" id="fig|909613.9.peg.3938"/>
<dbReference type="GO" id="GO:0006633">
    <property type="term" value="P:fatty acid biosynthetic process"/>
    <property type="evidence" value="ECO:0007669"/>
    <property type="project" value="InterPro"/>
</dbReference>
<dbReference type="PANTHER" id="PTHR43775:SF37">
    <property type="entry name" value="SI:DKEY-61P9.11"/>
    <property type="match status" value="1"/>
</dbReference>
<evidence type="ECO:0000259" key="5">
    <source>
        <dbReference type="PROSITE" id="PS50075"/>
    </source>
</evidence>
<evidence type="ECO:0000313" key="8">
    <source>
        <dbReference type="Proteomes" id="UP000019277"/>
    </source>
</evidence>
<feature type="region of interest" description="Disordered" evidence="4">
    <location>
        <begin position="772"/>
        <end position="802"/>
    </location>
</feature>
<dbReference type="InterPro" id="IPR014030">
    <property type="entry name" value="Ketoacyl_synth_N"/>
</dbReference>
<keyword evidence="3 7" id="KW-0808">Transferase</keyword>